<keyword evidence="8" id="KW-0863">Zinc-finger</keyword>
<dbReference type="PANTHER" id="PTHR16036:SF2">
    <property type="entry name" value="TRNA ENDONUCLEASE ANKZF1"/>
    <property type="match status" value="1"/>
</dbReference>
<evidence type="ECO:0000259" key="16">
    <source>
        <dbReference type="PROSITE" id="PS52044"/>
    </source>
</evidence>
<feature type="region of interest" description="Disordered" evidence="15">
    <location>
        <begin position="710"/>
        <end position="776"/>
    </location>
</feature>
<dbReference type="OMA" id="GPHIFMC"/>
<reference evidence="17" key="1">
    <citation type="submission" date="2022-11" db="UniProtKB">
        <authorList>
            <consortium name="EnsemblMetazoa"/>
        </authorList>
    </citation>
    <scope>IDENTIFICATION</scope>
</reference>
<evidence type="ECO:0000256" key="12">
    <source>
        <dbReference type="ARBA" id="ARBA00023054"/>
    </source>
</evidence>
<feature type="compositionally biased region" description="Basic and acidic residues" evidence="15">
    <location>
        <begin position="404"/>
        <end position="427"/>
    </location>
</feature>
<comment type="subcellular location">
    <subcellularLocation>
        <location evidence="1">Cytoplasm</location>
    </subcellularLocation>
</comment>
<feature type="region of interest" description="Disordered" evidence="15">
    <location>
        <begin position="135"/>
        <end position="191"/>
    </location>
</feature>
<evidence type="ECO:0000256" key="10">
    <source>
        <dbReference type="ARBA" id="ARBA00022833"/>
    </source>
</evidence>
<feature type="active site" evidence="14">
    <location>
        <position position="274"/>
    </location>
</feature>
<comment type="domain">
    <text evidence="14">The VLRF1 domain mediates binding to the 60S ribosomal subunit.</text>
</comment>
<feature type="region of interest" description="Disordered" evidence="15">
    <location>
        <begin position="447"/>
        <end position="480"/>
    </location>
</feature>
<evidence type="ECO:0000256" key="7">
    <source>
        <dbReference type="ARBA" id="ARBA00022759"/>
    </source>
</evidence>
<protein>
    <recommendedName>
        <fullName evidence="16">VLRF1 domain-containing protein</fullName>
    </recommendedName>
</protein>
<sequence>MAEADVESQKAAMSTNPDETNLSSQDETKKKVATFHLYDPDISTSLLKGIMLSSCQLNTEIDEVVEESNDGPVKRPETEVYAIATKKTCLLCSCNFTSRQQQIDHYKLDWHRFNLKQRMIGAPAVTEEQFENISGDVSSISGSDSSTDDDSDNDSDRSPYFNSGSRTPDSPNLSAKRREPDHHVKGRRHPKVFFRNSDGQLLSVQRCVLHGKRDMPTTQQELVAMATQLPIRMRWLVLMIGGGHFAGAIFDGKEVPAHKTFHRYTVRAKRGTAQGMRDSQQGGNQPKSAGASLRRYNEAALVEDIHALLACWDDQIRDCHRIFLRAPSYNKNAFFGGKNPPLDRRDERIVTIPFATRRPTFKEIQRVHGLLSTVDCYGNAVEAERRIMEAHSPKISQPKKTTKMKQDENTQKTTEEVENSKGKRSESEGEVDLVMVEEEISTLDLQEFETNVGKHKRPKKKRKPRKKQENKDDQDKSNNKMDALCEACRKGDWDQLKAMLTRPANEEGTNNAAPTMEGKTDVEETSQILETKDCDLPRTEQNIQHKGIENSITENETALKHAAEEHGNKVHAFGKEDSNTEDLALESDDKSLANEIQQGKHCQNSEVKDCPLLPGNEEGMLGNQQGMMGNGGDLADVVNRPVDELGNTLLHVAVQAERATILWNLMECGADPAIKNRKGQVPYVLCNNKELRKEFRRFMAAHPGKYNYEQAQIPSPLTSDKEEMRAAKAAEKKRIQKKNKRIREQEQKEEQKRQEEERRKREAEEEEKRKFASLSDREKRALAAERRFQAQLAVQGATATETTQLSNTKRCWLCGTSLVGKVPFEYLDYKFCTIQCVKQHKQQQKTSTT</sequence>
<dbReference type="Pfam" id="PF18716">
    <property type="entry name" value="VATC"/>
    <property type="match status" value="1"/>
</dbReference>
<feature type="compositionally biased region" description="Polar residues" evidence="15">
    <location>
        <begin position="160"/>
        <end position="173"/>
    </location>
</feature>
<keyword evidence="10" id="KW-0862">Zinc</keyword>
<dbReference type="GO" id="GO:0005737">
    <property type="term" value="C:cytoplasm"/>
    <property type="evidence" value="ECO:0007669"/>
    <property type="project" value="UniProtKB-SubCell"/>
</dbReference>
<keyword evidence="3 14" id="KW-0963">Cytoplasm</keyword>
<dbReference type="Pfam" id="PF18826">
    <property type="entry name" value="bVLRF1"/>
    <property type="match status" value="1"/>
</dbReference>
<feature type="compositionally biased region" description="Basic residues" evidence="15">
    <location>
        <begin position="453"/>
        <end position="466"/>
    </location>
</feature>
<keyword evidence="9 14" id="KW-0378">Hydrolase</keyword>
<evidence type="ECO:0000256" key="15">
    <source>
        <dbReference type="SAM" id="MobiDB-lite"/>
    </source>
</evidence>
<dbReference type="PANTHER" id="PTHR16036">
    <property type="entry name" value="ANKYRIN REPEAT AND ZINC FINGER DOMAIN-CONTAINING PROTEIN 1"/>
    <property type="match status" value="1"/>
</dbReference>
<feature type="region of interest" description="Disordered" evidence="15">
    <location>
        <begin position="389"/>
        <end position="432"/>
    </location>
</feature>
<dbReference type="OrthoDB" id="429841at2759"/>
<accession>A0A913Z214</accession>
<evidence type="ECO:0000256" key="4">
    <source>
        <dbReference type="ARBA" id="ARBA00022722"/>
    </source>
</evidence>
<evidence type="ECO:0000256" key="9">
    <source>
        <dbReference type="ARBA" id="ARBA00022801"/>
    </source>
</evidence>
<dbReference type="InterPro" id="IPR041540">
    <property type="entry name" value="VATC"/>
</dbReference>
<keyword evidence="12" id="KW-0175">Coiled coil</keyword>
<feature type="repeat" description="ANK" evidence="13">
    <location>
        <begin position="645"/>
        <end position="677"/>
    </location>
</feature>
<dbReference type="EnsemblMetazoa" id="XM_038189118.1">
    <property type="protein sequence ID" value="XP_038045046.1"/>
    <property type="gene ID" value="LOC119719619"/>
</dbReference>
<evidence type="ECO:0000256" key="8">
    <source>
        <dbReference type="ARBA" id="ARBA00022771"/>
    </source>
</evidence>
<feature type="compositionally biased region" description="Polar residues" evidence="15">
    <location>
        <begin position="277"/>
        <end position="287"/>
    </location>
</feature>
<feature type="domain" description="VLRF1" evidence="16">
    <location>
        <begin position="231"/>
        <end position="374"/>
    </location>
</feature>
<feature type="region of interest" description="Disordered" evidence="15">
    <location>
        <begin position="1"/>
        <end position="26"/>
    </location>
</feature>
<keyword evidence="18" id="KW-1185">Reference proteome</keyword>
<evidence type="ECO:0000256" key="13">
    <source>
        <dbReference type="PROSITE-ProRule" id="PRU00023"/>
    </source>
</evidence>
<feature type="compositionally biased region" description="Basic and acidic residues" evidence="15">
    <location>
        <begin position="719"/>
        <end position="733"/>
    </location>
</feature>
<evidence type="ECO:0000313" key="17">
    <source>
        <dbReference type="EnsemblMetazoa" id="XP_038045046.1"/>
    </source>
</evidence>
<dbReference type="InterPro" id="IPR002110">
    <property type="entry name" value="Ankyrin_rpt"/>
</dbReference>
<keyword evidence="4 14" id="KW-0540">Nuclease</keyword>
<evidence type="ECO:0000256" key="6">
    <source>
        <dbReference type="ARBA" id="ARBA00022737"/>
    </source>
</evidence>
<dbReference type="InterPro" id="IPR036770">
    <property type="entry name" value="Ankyrin_rpt-contain_sf"/>
</dbReference>
<dbReference type="GO" id="GO:0004519">
    <property type="term" value="F:endonuclease activity"/>
    <property type="evidence" value="ECO:0007669"/>
    <property type="project" value="UniProtKB-KW"/>
</dbReference>
<keyword evidence="7 14" id="KW-0255">Endonuclease</keyword>
<proteinExistence type="inferred from homology"/>
<feature type="compositionally biased region" description="Polar residues" evidence="15">
    <location>
        <begin position="11"/>
        <end position="25"/>
    </location>
</feature>
<evidence type="ECO:0000313" key="18">
    <source>
        <dbReference type="Proteomes" id="UP000887568"/>
    </source>
</evidence>
<dbReference type="GO" id="GO:0008270">
    <property type="term" value="F:zinc ion binding"/>
    <property type="evidence" value="ECO:0007669"/>
    <property type="project" value="UniProtKB-KW"/>
</dbReference>
<evidence type="ECO:0000256" key="11">
    <source>
        <dbReference type="ARBA" id="ARBA00023043"/>
    </source>
</evidence>
<feature type="region of interest" description="Disordered" evidence="15">
    <location>
        <begin position="268"/>
        <end position="290"/>
    </location>
</feature>
<evidence type="ECO:0000256" key="14">
    <source>
        <dbReference type="PROSITE-ProRule" id="PRU01389"/>
    </source>
</evidence>
<evidence type="ECO:0000256" key="2">
    <source>
        <dbReference type="ARBA" id="ARBA00009262"/>
    </source>
</evidence>
<dbReference type="RefSeq" id="XP_038045046.1">
    <property type="nucleotide sequence ID" value="XM_038189118.1"/>
</dbReference>
<dbReference type="GO" id="GO:0016787">
    <property type="term" value="F:hydrolase activity"/>
    <property type="evidence" value="ECO:0007669"/>
    <property type="project" value="UniProtKB-KW"/>
</dbReference>
<dbReference type="SUPFAM" id="SSF48403">
    <property type="entry name" value="Ankyrin repeat"/>
    <property type="match status" value="1"/>
</dbReference>
<dbReference type="PROSITE" id="PS50088">
    <property type="entry name" value="ANK_REPEAT"/>
    <property type="match status" value="1"/>
</dbReference>
<keyword evidence="5" id="KW-0479">Metal-binding</keyword>
<evidence type="ECO:0000256" key="5">
    <source>
        <dbReference type="ARBA" id="ARBA00022723"/>
    </source>
</evidence>
<dbReference type="InterPro" id="IPR047139">
    <property type="entry name" value="ANKZ1/VMS1"/>
</dbReference>
<dbReference type="PROSITE" id="PS52044">
    <property type="entry name" value="VLRF1"/>
    <property type="match status" value="1"/>
</dbReference>
<dbReference type="InterPro" id="IPR041175">
    <property type="entry name" value="VLRF1/Vms1"/>
</dbReference>
<keyword evidence="11 13" id="KW-0040">ANK repeat</keyword>
<dbReference type="GO" id="GO:0036503">
    <property type="term" value="P:ERAD pathway"/>
    <property type="evidence" value="ECO:0007669"/>
    <property type="project" value="TreeGrafter"/>
</dbReference>
<organism evidence="17 18">
    <name type="scientific">Patiria miniata</name>
    <name type="common">Bat star</name>
    <name type="synonym">Asterina miniata</name>
    <dbReference type="NCBI Taxonomy" id="46514"/>
    <lineage>
        <taxon>Eukaryota</taxon>
        <taxon>Metazoa</taxon>
        <taxon>Echinodermata</taxon>
        <taxon>Eleutherozoa</taxon>
        <taxon>Asterozoa</taxon>
        <taxon>Asteroidea</taxon>
        <taxon>Valvatacea</taxon>
        <taxon>Valvatida</taxon>
        <taxon>Asterinidae</taxon>
        <taxon>Patiria</taxon>
    </lineage>
</organism>
<evidence type="ECO:0000256" key="1">
    <source>
        <dbReference type="ARBA" id="ARBA00004496"/>
    </source>
</evidence>
<dbReference type="AlphaFoldDB" id="A0A913Z214"/>
<dbReference type="Proteomes" id="UP000887568">
    <property type="component" value="Unplaced"/>
</dbReference>
<dbReference type="GeneID" id="119719619"/>
<evidence type="ECO:0000256" key="3">
    <source>
        <dbReference type="ARBA" id="ARBA00022490"/>
    </source>
</evidence>
<feature type="compositionally biased region" description="Basic and acidic residues" evidence="15">
    <location>
        <begin position="742"/>
        <end position="776"/>
    </location>
</feature>
<feature type="compositionally biased region" description="Low complexity" evidence="15">
    <location>
        <begin position="135"/>
        <end position="145"/>
    </location>
</feature>
<comment type="similarity">
    <text evidence="2 14">Belongs to the ANKZF1/VMS1 family.</text>
</comment>
<name>A0A913Z214_PATMI</name>
<keyword evidence="6" id="KW-0677">Repeat</keyword>
<dbReference type="Gene3D" id="1.25.40.20">
    <property type="entry name" value="Ankyrin repeat-containing domain"/>
    <property type="match status" value="1"/>
</dbReference>
<feature type="compositionally biased region" description="Basic and acidic residues" evidence="15">
    <location>
        <begin position="467"/>
        <end position="479"/>
    </location>
</feature>